<dbReference type="InterPro" id="IPR000933">
    <property type="entry name" value="Glyco_hydro_29"/>
</dbReference>
<dbReference type="InterPro" id="IPR017853">
    <property type="entry name" value="GH"/>
</dbReference>
<accession>A0A6C2U7Y8</accession>
<proteinExistence type="inferred from homology"/>
<feature type="domain" description="Glycoside hydrolase family 29 N-terminal" evidence="7">
    <location>
        <begin position="17"/>
        <end position="338"/>
    </location>
</feature>
<dbReference type="GO" id="GO:0016139">
    <property type="term" value="P:glycoside catabolic process"/>
    <property type="evidence" value="ECO:0007669"/>
    <property type="project" value="TreeGrafter"/>
</dbReference>
<keyword evidence="9" id="KW-1185">Reference proteome</keyword>
<dbReference type="PANTHER" id="PTHR10030">
    <property type="entry name" value="ALPHA-L-FUCOSIDASE"/>
    <property type="match status" value="1"/>
</dbReference>
<dbReference type="Pfam" id="PF01120">
    <property type="entry name" value="Alpha_L_fucos"/>
    <property type="match status" value="1"/>
</dbReference>
<evidence type="ECO:0000256" key="2">
    <source>
        <dbReference type="ARBA" id="ARBA00007951"/>
    </source>
</evidence>
<comment type="similarity">
    <text evidence="2">Belongs to the glycosyl hydrolase 29 family.</text>
</comment>
<keyword evidence="5" id="KW-0378">Hydrolase</keyword>
<evidence type="ECO:0000313" key="8">
    <source>
        <dbReference type="EMBL" id="VGO16222.1"/>
    </source>
</evidence>
<evidence type="ECO:0000256" key="1">
    <source>
        <dbReference type="ARBA" id="ARBA00004071"/>
    </source>
</evidence>
<dbReference type="InterPro" id="IPR016286">
    <property type="entry name" value="FUC_metazoa-typ"/>
</dbReference>
<evidence type="ECO:0000259" key="7">
    <source>
        <dbReference type="Pfam" id="PF01120"/>
    </source>
</evidence>
<dbReference type="AlphaFoldDB" id="A0A6C2U7Y8"/>
<protein>
    <recommendedName>
        <fullName evidence="3">alpha-L-fucosidase</fullName>
        <ecNumber evidence="3">3.2.1.51</ecNumber>
    </recommendedName>
</protein>
<keyword evidence="4" id="KW-0732">Signal</keyword>
<evidence type="ECO:0000256" key="6">
    <source>
        <dbReference type="ARBA" id="ARBA00023295"/>
    </source>
</evidence>
<dbReference type="EMBL" id="CAAHFG010000003">
    <property type="protein sequence ID" value="VGO16222.1"/>
    <property type="molecule type" value="Genomic_DNA"/>
</dbReference>
<organism evidence="8 9">
    <name type="scientific">Pontiella desulfatans</name>
    <dbReference type="NCBI Taxonomy" id="2750659"/>
    <lineage>
        <taxon>Bacteria</taxon>
        <taxon>Pseudomonadati</taxon>
        <taxon>Kiritimatiellota</taxon>
        <taxon>Kiritimatiellia</taxon>
        <taxon>Kiritimatiellales</taxon>
        <taxon>Pontiellaceae</taxon>
        <taxon>Pontiella</taxon>
    </lineage>
</organism>
<evidence type="ECO:0000256" key="5">
    <source>
        <dbReference type="ARBA" id="ARBA00022801"/>
    </source>
</evidence>
<dbReference type="InterPro" id="IPR057739">
    <property type="entry name" value="Glyco_hydro_29_N"/>
</dbReference>
<evidence type="ECO:0000256" key="3">
    <source>
        <dbReference type="ARBA" id="ARBA00012662"/>
    </source>
</evidence>
<dbReference type="GO" id="GO:0005764">
    <property type="term" value="C:lysosome"/>
    <property type="evidence" value="ECO:0007669"/>
    <property type="project" value="TreeGrafter"/>
</dbReference>
<gene>
    <name evidence="8" type="ORF">PDESU_04813</name>
</gene>
<reference evidence="8 9" key="1">
    <citation type="submission" date="2019-04" db="EMBL/GenBank/DDBJ databases">
        <authorList>
            <person name="Van Vliet M D."/>
        </authorList>
    </citation>
    <scope>NUCLEOTIDE SEQUENCE [LARGE SCALE GENOMIC DNA]</scope>
    <source>
        <strain evidence="8 9">F1</strain>
    </source>
</reference>
<dbReference type="RefSeq" id="WP_136081762.1">
    <property type="nucleotide sequence ID" value="NZ_CAAHFG010000003.1"/>
</dbReference>
<dbReference type="GO" id="GO:0004560">
    <property type="term" value="F:alpha-L-fucosidase activity"/>
    <property type="evidence" value="ECO:0007669"/>
    <property type="project" value="InterPro"/>
</dbReference>
<comment type="function">
    <text evidence="1">Alpha-L-fucosidase is responsible for hydrolyzing the alpha-1,6-linked fucose joined to the reducing-end N-acetylglucosamine of the carbohydrate moieties of glycoproteins.</text>
</comment>
<dbReference type="EC" id="3.2.1.51" evidence="3"/>
<sequence length="588" mass="64299">MSAEQVMSNPTGSDSYANKTNVERDAGVEWWRDARFGMFIHWGVYAVPAGEYGGKVFTGASEWLMHQAKIPASEYRHFAEAFNPVAYDPETWVRAAVDAGMKYLVITAKHHDGFALFPSKASTWNVAEATPYGRDLLGPLVDACRRAGLRIGFYYSQAQDWFNGGSVFGEKWDPVQENDFDAYLDRVAIPQIRELLTTYGPDIPAVLWWDTPSDMTPDRAARVDAAVQAVAPGMLQNDRLGLIREQHPGHFDTPEQRIPANRPGRAWETCMTTNESWGFCASDNAWKPAALLIRQLCEVVSQGGNYLLNIGPRADGTFPEPSLAALREVGDWMRVNGEAVHGTSAGPFPYRLPWGFASRRDRMMYLMIDEWPVGGLLEVPLLDLPETAQLLSDPEAPVGFRIVDNVLRITLPASAPGAAVCVVALRFAAEPRIGNIPSRPRPPVIPQPADGSLALRAADAEIIGDHLSLLGGEDPFLGCWSSVDSHPLWRVSLHRAGTYRVEVIYAVPAHREGTVAEIRIGGQSLPFAATGTGGWGEFCRAPAGVVSLEPGEEVEMRVIPACVPVGAVMNLRAVLLTPCASNECKEEI</sequence>
<dbReference type="SUPFAM" id="SSF51445">
    <property type="entry name" value="(Trans)glycosidases"/>
    <property type="match status" value="1"/>
</dbReference>
<evidence type="ECO:0000313" key="9">
    <source>
        <dbReference type="Proteomes" id="UP000366872"/>
    </source>
</evidence>
<dbReference type="GO" id="GO:0006004">
    <property type="term" value="P:fucose metabolic process"/>
    <property type="evidence" value="ECO:0007669"/>
    <property type="project" value="InterPro"/>
</dbReference>
<dbReference type="Proteomes" id="UP000366872">
    <property type="component" value="Unassembled WGS sequence"/>
</dbReference>
<keyword evidence="6" id="KW-0326">Glycosidase</keyword>
<dbReference type="PRINTS" id="PR00741">
    <property type="entry name" value="GLHYDRLASE29"/>
</dbReference>
<dbReference type="PANTHER" id="PTHR10030:SF37">
    <property type="entry name" value="ALPHA-L-FUCOSIDASE-RELATED"/>
    <property type="match status" value="1"/>
</dbReference>
<evidence type="ECO:0000256" key="4">
    <source>
        <dbReference type="ARBA" id="ARBA00022729"/>
    </source>
</evidence>
<dbReference type="Gene3D" id="3.20.20.80">
    <property type="entry name" value="Glycosidases"/>
    <property type="match status" value="1"/>
</dbReference>
<name>A0A6C2U7Y8_PONDE</name>
<dbReference type="SMART" id="SM00812">
    <property type="entry name" value="Alpha_L_fucos"/>
    <property type="match status" value="1"/>
</dbReference>